<evidence type="ECO:0000256" key="4">
    <source>
        <dbReference type="ARBA" id="ARBA00022989"/>
    </source>
</evidence>
<dbReference type="InterPro" id="IPR009311">
    <property type="entry name" value="IFI6/IFI27-like"/>
</dbReference>
<protein>
    <submittedName>
        <fullName evidence="6">Uncharacterized protein</fullName>
    </submittedName>
</protein>
<comment type="subcellular location">
    <subcellularLocation>
        <location evidence="1">Membrane</location>
        <topology evidence="1">Multi-pass membrane protein</topology>
    </subcellularLocation>
</comment>
<dbReference type="PANTHER" id="PTHR16932:SF37">
    <property type="entry name" value="ISG12-1 PROTEIN-RELATED"/>
    <property type="match status" value="1"/>
</dbReference>
<evidence type="ECO:0000313" key="6">
    <source>
        <dbReference type="EMBL" id="CAF1385821.1"/>
    </source>
</evidence>
<dbReference type="Proteomes" id="UP000663844">
    <property type="component" value="Unassembled WGS sequence"/>
</dbReference>
<keyword evidence="3" id="KW-0812">Transmembrane</keyword>
<name>A0A815K6L9_9BILA</name>
<evidence type="ECO:0000313" key="8">
    <source>
        <dbReference type="Proteomes" id="UP000663845"/>
    </source>
</evidence>
<sequence length="218" mass="22366">MASRFFEEVKDTAKKVKKTIKLGADYAENKWNESSTITKACIIGVPVAMIAPLAIIPVLGVAGFTSAGVAAGSLAASIQTAATASGSIFALCQSAGAVGAVAASTSVGVGLTAGATAGGITAAVCRKHDSNNKSDKNTQTGDDNEKDIENNIIVATSTFVDVGLEAGITTNDVITAVCSEKDSVNENDKETQTEDNINEASDSLRVVDLDISFSETWK</sequence>
<dbReference type="EMBL" id="CAJOAZ010001943">
    <property type="protein sequence ID" value="CAF3875815.1"/>
    <property type="molecule type" value="Genomic_DNA"/>
</dbReference>
<gene>
    <name evidence="6" type="ORF">JYZ213_LOCUS36922</name>
    <name evidence="7" type="ORF">OXD698_LOCUS22618</name>
</gene>
<keyword evidence="5" id="KW-0472">Membrane</keyword>
<evidence type="ECO:0000313" key="7">
    <source>
        <dbReference type="EMBL" id="CAF3875815.1"/>
    </source>
</evidence>
<organism evidence="6 8">
    <name type="scientific">Adineta steineri</name>
    <dbReference type="NCBI Taxonomy" id="433720"/>
    <lineage>
        <taxon>Eukaryota</taxon>
        <taxon>Metazoa</taxon>
        <taxon>Spiralia</taxon>
        <taxon>Gnathifera</taxon>
        <taxon>Rotifera</taxon>
        <taxon>Eurotatoria</taxon>
        <taxon>Bdelloidea</taxon>
        <taxon>Adinetida</taxon>
        <taxon>Adinetidae</taxon>
        <taxon>Adineta</taxon>
    </lineage>
</organism>
<dbReference type="GO" id="GO:0001836">
    <property type="term" value="P:release of cytochrome c from mitochondria"/>
    <property type="evidence" value="ECO:0007669"/>
    <property type="project" value="TreeGrafter"/>
</dbReference>
<dbReference type="InterPro" id="IPR038213">
    <property type="entry name" value="IFI6/IFI27-like_sf"/>
</dbReference>
<dbReference type="PANTHER" id="PTHR16932">
    <property type="entry name" value="INTERFERON ALPHA-INDUCIBLE PROTEIN 27"/>
    <property type="match status" value="1"/>
</dbReference>
<dbReference type="Pfam" id="PF06140">
    <property type="entry name" value="Ifi-6-16"/>
    <property type="match status" value="1"/>
</dbReference>
<dbReference type="Gene3D" id="6.10.110.10">
    <property type="match status" value="1"/>
</dbReference>
<dbReference type="AlphaFoldDB" id="A0A815K6L9"/>
<proteinExistence type="inferred from homology"/>
<comment type="caution">
    <text evidence="6">The sequence shown here is derived from an EMBL/GenBank/DDBJ whole genome shotgun (WGS) entry which is preliminary data.</text>
</comment>
<reference evidence="6" key="1">
    <citation type="submission" date="2021-02" db="EMBL/GenBank/DDBJ databases">
        <authorList>
            <person name="Nowell W R."/>
        </authorList>
    </citation>
    <scope>NUCLEOTIDE SEQUENCE</scope>
</reference>
<evidence type="ECO:0000256" key="2">
    <source>
        <dbReference type="ARBA" id="ARBA00007262"/>
    </source>
</evidence>
<evidence type="ECO:0000256" key="5">
    <source>
        <dbReference type="ARBA" id="ARBA00023136"/>
    </source>
</evidence>
<comment type="similarity">
    <text evidence="2">Belongs to the IFI6/IFI27 family.</text>
</comment>
<dbReference type="GO" id="GO:0097193">
    <property type="term" value="P:intrinsic apoptotic signaling pathway"/>
    <property type="evidence" value="ECO:0007669"/>
    <property type="project" value="TreeGrafter"/>
</dbReference>
<keyword evidence="4" id="KW-1133">Transmembrane helix</keyword>
<dbReference type="Proteomes" id="UP000663845">
    <property type="component" value="Unassembled WGS sequence"/>
</dbReference>
<dbReference type="GO" id="GO:0031966">
    <property type="term" value="C:mitochondrial membrane"/>
    <property type="evidence" value="ECO:0007669"/>
    <property type="project" value="TreeGrafter"/>
</dbReference>
<dbReference type="EMBL" id="CAJNOG010000939">
    <property type="protein sequence ID" value="CAF1385821.1"/>
    <property type="molecule type" value="Genomic_DNA"/>
</dbReference>
<evidence type="ECO:0000256" key="1">
    <source>
        <dbReference type="ARBA" id="ARBA00004141"/>
    </source>
</evidence>
<accession>A0A815K6L9</accession>
<evidence type="ECO:0000256" key="3">
    <source>
        <dbReference type="ARBA" id="ARBA00022692"/>
    </source>
</evidence>